<reference evidence="2 3" key="1">
    <citation type="submission" date="2017-02" db="EMBL/GenBank/DDBJ databases">
        <title>Complete genome sequences of Mycobacterium kansasii strains isolated from rhesus macaques.</title>
        <authorList>
            <person name="Panda A."/>
            <person name="Nagaraj S."/>
            <person name="Zhao X."/>
            <person name="Tettelin H."/>
            <person name="Detolla L.J."/>
        </authorList>
    </citation>
    <scope>NUCLEOTIDE SEQUENCE [LARGE SCALE GENOMIC DNA]</scope>
    <source>
        <strain evidence="2 3">11-3813</strain>
    </source>
</reference>
<feature type="region of interest" description="Disordered" evidence="1">
    <location>
        <begin position="1"/>
        <end position="26"/>
    </location>
</feature>
<evidence type="ECO:0000313" key="3">
    <source>
        <dbReference type="Proteomes" id="UP000189229"/>
    </source>
</evidence>
<dbReference type="AlphaFoldDB" id="A0A1V3X854"/>
<sequence length="51" mass="5223">MVTSTPTTSSTRPARPVASGPVISTEDLVDDAGQTLVGIEVSPGRRDQIVG</sequence>
<protein>
    <submittedName>
        <fullName evidence="2">Uncharacterized protein</fullName>
    </submittedName>
</protein>
<evidence type="ECO:0000313" key="2">
    <source>
        <dbReference type="EMBL" id="OOK75385.1"/>
    </source>
</evidence>
<accession>A0A1V3X854</accession>
<dbReference type="Proteomes" id="UP000189229">
    <property type="component" value="Unassembled WGS sequence"/>
</dbReference>
<gene>
    <name evidence="2" type="ORF">BZL30_3904</name>
</gene>
<feature type="compositionally biased region" description="Low complexity" evidence="1">
    <location>
        <begin position="1"/>
        <end position="16"/>
    </location>
</feature>
<dbReference type="EMBL" id="MVBM01000003">
    <property type="protein sequence ID" value="OOK75385.1"/>
    <property type="molecule type" value="Genomic_DNA"/>
</dbReference>
<proteinExistence type="predicted"/>
<organism evidence="2 3">
    <name type="scientific">Mycobacterium kansasii</name>
    <dbReference type="NCBI Taxonomy" id="1768"/>
    <lineage>
        <taxon>Bacteria</taxon>
        <taxon>Bacillati</taxon>
        <taxon>Actinomycetota</taxon>
        <taxon>Actinomycetes</taxon>
        <taxon>Mycobacteriales</taxon>
        <taxon>Mycobacteriaceae</taxon>
        <taxon>Mycobacterium</taxon>
    </lineage>
</organism>
<evidence type="ECO:0000256" key="1">
    <source>
        <dbReference type="SAM" id="MobiDB-lite"/>
    </source>
</evidence>
<comment type="caution">
    <text evidence="2">The sequence shown here is derived from an EMBL/GenBank/DDBJ whole genome shotgun (WGS) entry which is preliminary data.</text>
</comment>
<name>A0A1V3X854_MYCKA</name>